<evidence type="ECO:0000313" key="3">
    <source>
        <dbReference type="Proteomes" id="UP000586722"/>
    </source>
</evidence>
<evidence type="ECO:0000313" key="2">
    <source>
        <dbReference type="EMBL" id="NBN79280.1"/>
    </source>
</evidence>
<evidence type="ECO:0000256" key="1">
    <source>
        <dbReference type="SAM" id="Phobius"/>
    </source>
</evidence>
<comment type="caution">
    <text evidence="2">The sequence shown here is derived from an EMBL/GenBank/DDBJ whole genome shotgun (WGS) entry which is preliminary data.</text>
</comment>
<accession>A0A7X5F3U1</accession>
<protein>
    <submittedName>
        <fullName evidence="2">Uncharacterized protein</fullName>
    </submittedName>
</protein>
<keyword evidence="1" id="KW-0472">Membrane</keyword>
<dbReference type="EMBL" id="JAABLQ010000001">
    <property type="protein sequence ID" value="NBN79280.1"/>
    <property type="molecule type" value="Genomic_DNA"/>
</dbReference>
<name>A0A7X5F3U1_9HYPH</name>
<gene>
    <name evidence="2" type="ORF">GWI72_13460</name>
</gene>
<keyword evidence="1" id="KW-0812">Transmembrane</keyword>
<keyword evidence="3" id="KW-1185">Reference proteome</keyword>
<dbReference type="AlphaFoldDB" id="A0A7X5F3U1"/>
<dbReference type="Proteomes" id="UP000586722">
    <property type="component" value="Unassembled WGS sequence"/>
</dbReference>
<keyword evidence="1" id="KW-1133">Transmembrane helix</keyword>
<proteinExistence type="predicted"/>
<organism evidence="2 3">
    <name type="scientific">Pannonibacter tanglangensis</name>
    <dbReference type="NCBI Taxonomy" id="2750084"/>
    <lineage>
        <taxon>Bacteria</taxon>
        <taxon>Pseudomonadati</taxon>
        <taxon>Pseudomonadota</taxon>
        <taxon>Alphaproteobacteria</taxon>
        <taxon>Hyphomicrobiales</taxon>
        <taxon>Stappiaceae</taxon>
        <taxon>Pannonibacter</taxon>
    </lineage>
</organism>
<feature type="transmembrane region" description="Helical" evidence="1">
    <location>
        <begin position="77"/>
        <end position="96"/>
    </location>
</feature>
<dbReference type="RefSeq" id="WP_161708905.1">
    <property type="nucleotide sequence ID" value="NZ_JAABLQ010000001.1"/>
</dbReference>
<sequence length="107" mass="11333">MFALLRGLLRLFGYFLLGVAVVAAVVDGSKSIAATAFAFTPLRQVWSELSAASLQAARASVEAALGPAVWELAIETLLGWPVWLVLPPLAVVFLILGTRRRVSAALA</sequence>
<feature type="transmembrane region" description="Helical" evidence="1">
    <location>
        <begin position="7"/>
        <end position="26"/>
    </location>
</feature>
<reference evidence="3" key="1">
    <citation type="submission" date="2020-01" db="EMBL/GenBank/DDBJ databases">
        <authorList>
            <person name="Fang Y."/>
            <person name="Sun R."/>
            <person name="Nie L."/>
            <person name="He J."/>
            <person name="Hao L."/>
            <person name="Wang L."/>
            <person name="Su S."/>
            <person name="Lv E."/>
            <person name="Zhang Z."/>
            <person name="Xie R."/>
            <person name="Liu H."/>
        </authorList>
    </citation>
    <scope>NUCLEOTIDE SEQUENCE [LARGE SCALE GENOMIC DNA]</scope>
    <source>
        <strain evidence="3">XCT-53</strain>
    </source>
</reference>